<dbReference type="EMBL" id="JACRSQ010000015">
    <property type="protein sequence ID" value="MBC8544056.1"/>
    <property type="molecule type" value="Genomic_DNA"/>
</dbReference>
<feature type="region of interest" description="G1" evidence="9">
    <location>
        <begin position="11"/>
        <end position="18"/>
    </location>
</feature>
<evidence type="ECO:0000256" key="9">
    <source>
        <dbReference type="PROSITE-ProRule" id="PRU01050"/>
    </source>
</evidence>
<dbReference type="GO" id="GO:0005829">
    <property type="term" value="C:cytosol"/>
    <property type="evidence" value="ECO:0007669"/>
    <property type="project" value="TreeGrafter"/>
</dbReference>
<proteinExistence type="inferred from homology"/>
<dbReference type="NCBIfam" id="TIGR00436">
    <property type="entry name" value="era"/>
    <property type="match status" value="1"/>
</dbReference>
<evidence type="ECO:0000313" key="14">
    <source>
        <dbReference type="Proteomes" id="UP000657006"/>
    </source>
</evidence>
<dbReference type="GO" id="GO:0005525">
    <property type="term" value="F:GTP binding"/>
    <property type="evidence" value="ECO:0007669"/>
    <property type="project" value="UniProtKB-UniRule"/>
</dbReference>
<evidence type="ECO:0000313" key="13">
    <source>
        <dbReference type="EMBL" id="MBC8544056.1"/>
    </source>
</evidence>
<comment type="caution">
    <text evidence="13">The sequence shown here is derived from an EMBL/GenBank/DDBJ whole genome shotgun (WGS) entry which is preliminary data.</text>
</comment>
<dbReference type="NCBIfam" id="TIGR00231">
    <property type="entry name" value="small_GTP"/>
    <property type="match status" value="1"/>
</dbReference>
<comment type="similarity">
    <text evidence="1 8 9 10">Belongs to the TRAFAC class TrmE-Era-EngA-EngB-Septin-like GTPase superfamily. Era GTPase family.</text>
</comment>
<comment type="subcellular location">
    <subcellularLocation>
        <location evidence="8">Cytoplasm</location>
    </subcellularLocation>
    <subcellularLocation>
        <location evidence="8">Cell membrane</location>
        <topology evidence="8">Peripheral membrane protein</topology>
    </subcellularLocation>
</comment>
<organism evidence="13 14">
    <name type="scientific">Bianquea renquensis</name>
    <dbReference type="NCBI Taxonomy" id="2763661"/>
    <lineage>
        <taxon>Bacteria</taxon>
        <taxon>Bacillati</taxon>
        <taxon>Bacillota</taxon>
        <taxon>Clostridia</taxon>
        <taxon>Eubacteriales</taxon>
        <taxon>Bianqueaceae</taxon>
        <taxon>Bianquea</taxon>
    </lineage>
</organism>
<feature type="binding site" evidence="8">
    <location>
        <begin position="119"/>
        <end position="122"/>
    </location>
    <ligand>
        <name>GTP</name>
        <dbReference type="ChEBI" id="CHEBI:37565"/>
    </ligand>
</feature>
<protein>
    <recommendedName>
        <fullName evidence="2 8">GTPase Era</fullName>
    </recommendedName>
</protein>
<keyword evidence="5 8" id="KW-0694">RNA-binding</keyword>
<comment type="subunit">
    <text evidence="8">Monomer.</text>
</comment>
<dbReference type="GO" id="GO:0000028">
    <property type="term" value="P:ribosomal small subunit assembly"/>
    <property type="evidence" value="ECO:0007669"/>
    <property type="project" value="TreeGrafter"/>
</dbReference>
<feature type="binding site" evidence="8">
    <location>
        <begin position="11"/>
        <end position="18"/>
    </location>
    <ligand>
        <name>GTP</name>
        <dbReference type="ChEBI" id="CHEBI:37565"/>
    </ligand>
</feature>
<feature type="domain" description="Era-type G" evidence="12">
    <location>
        <begin position="3"/>
        <end position="169"/>
    </location>
</feature>
<gene>
    <name evidence="8 13" type="primary">era</name>
    <name evidence="13" type="ORF">H8730_10905</name>
</gene>
<dbReference type="HAMAP" id="MF_00367">
    <property type="entry name" value="GTPase_Era"/>
    <property type="match status" value="1"/>
</dbReference>
<dbReference type="PROSITE" id="PS51713">
    <property type="entry name" value="G_ERA"/>
    <property type="match status" value="1"/>
</dbReference>
<evidence type="ECO:0000256" key="2">
    <source>
        <dbReference type="ARBA" id="ARBA00020484"/>
    </source>
</evidence>
<feature type="region of interest" description="G2" evidence="9">
    <location>
        <begin position="37"/>
        <end position="41"/>
    </location>
</feature>
<dbReference type="InterPro" id="IPR004044">
    <property type="entry name" value="KH_dom_type_2"/>
</dbReference>
<dbReference type="FunFam" id="3.40.50.300:FF:000094">
    <property type="entry name" value="GTPase Era"/>
    <property type="match status" value="1"/>
</dbReference>
<feature type="region of interest" description="G4" evidence="9">
    <location>
        <begin position="119"/>
        <end position="122"/>
    </location>
</feature>
<keyword evidence="3 8" id="KW-0690">Ribosome biogenesis</keyword>
<sequence length="297" mass="33666">MKKSGFVSIIGRPNVGKSTLLNQFLGEKLAITSNKPQTTRNRIQGIYTNEKGQIVFIDTPGIHKPSHKLGEYMVKAASTTIGDVDLILLLVEPRRPGKEDLMIIDQVKKVGADTFLIINKIDTIPKVNLLECINTYKDLYSFQEIVPICAFKGDGVRELQDLIFAYLPEGPGFFPDDMITDQPERQLVAEYIREKALYVLDQEIPHGIAVVIDTFAEREDKAIVDINATIICEKESHKPIIIGKQGATIREIGSQARREIERLLGMQVNLKLWVKVKERWRDSEFLVKNFGFDKKEL</sequence>
<feature type="domain" description="KH type-2" evidence="11">
    <location>
        <begin position="200"/>
        <end position="278"/>
    </location>
</feature>
<dbReference type="InterPro" id="IPR006073">
    <property type="entry name" value="GTP-bd"/>
</dbReference>
<dbReference type="CDD" id="cd04163">
    <property type="entry name" value="Era"/>
    <property type="match status" value="1"/>
</dbReference>
<dbReference type="InterPro" id="IPR030388">
    <property type="entry name" value="G_ERA_dom"/>
</dbReference>
<dbReference type="NCBIfam" id="NF000908">
    <property type="entry name" value="PRK00089.1"/>
    <property type="match status" value="1"/>
</dbReference>
<dbReference type="GO" id="GO:0070181">
    <property type="term" value="F:small ribosomal subunit rRNA binding"/>
    <property type="evidence" value="ECO:0007669"/>
    <property type="project" value="UniProtKB-UniRule"/>
</dbReference>
<dbReference type="GO" id="GO:0005886">
    <property type="term" value="C:plasma membrane"/>
    <property type="evidence" value="ECO:0007669"/>
    <property type="project" value="UniProtKB-SubCell"/>
</dbReference>
<dbReference type="PANTHER" id="PTHR42698">
    <property type="entry name" value="GTPASE ERA"/>
    <property type="match status" value="1"/>
</dbReference>
<dbReference type="GO" id="GO:0003924">
    <property type="term" value="F:GTPase activity"/>
    <property type="evidence" value="ECO:0007669"/>
    <property type="project" value="UniProtKB-UniRule"/>
</dbReference>
<evidence type="ECO:0000259" key="12">
    <source>
        <dbReference type="PROSITE" id="PS51713"/>
    </source>
</evidence>
<dbReference type="InterPro" id="IPR005662">
    <property type="entry name" value="GTPase_Era-like"/>
</dbReference>
<evidence type="ECO:0000256" key="7">
    <source>
        <dbReference type="ARBA" id="ARBA00023136"/>
    </source>
</evidence>
<evidence type="ECO:0000256" key="4">
    <source>
        <dbReference type="ARBA" id="ARBA00022741"/>
    </source>
</evidence>
<reference evidence="13" key="1">
    <citation type="submission" date="2020-08" db="EMBL/GenBank/DDBJ databases">
        <title>Genome public.</title>
        <authorList>
            <person name="Liu C."/>
            <person name="Sun Q."/>
        </authorList>
    </citation>
    <scope>NUCLEOTIDE SEQUENCE</scope>
    <source>
        <strain evidence="13">NSJ-32</strain>
    </source>
</reference>
<dbReference type="Pfam" id="PF07650">
    <property type="entry name" value="KH_2"/>
    <property type="match status" value="1"/>
</dbReference>
<name>A0A926I2H2_9FIRM</name>
<dbReference type="RefSeq" id="WP_177718901.1">
    <property type="nucleotide sequence ID" value="NZ_JACRSQ010000015.1"/>
</dbReference>
<evidence type="ECO:0000256" key="10">
    <source>
        <dbReference type="RuleBase" id="RU003761"/>
    </source>
</evidence>
<keyword evidence="8" id="KW-1003">Cell membrane</keyword>
<evidence type="ECO:0000256" key="8">
    <source>
        <dbReference type="HAMAP-Rule" id="MF_00367"/>
    </source>
</evidence>
<keyword evidence="8" id="KW-0699">rRNA-binding</keyword>
<dbReference type="Proteomes" id="UP000657006">
    <property type="component" value="Unassembled WGS sequence"/>
</dbReference>
<accession>A0A926I2H2</accession>
<evidence type="ECO:0000256" key="6">
    <source>
        <dbReference type="ARBA" id="ARBA00023134"/>
    </source>
</evidence>
<keyword evidence="6 8" id="KW-0342">GTP-binding</keyword>
<keyword evidence="7 8" id="KW-0472">Membrane</keyword>
<dbReference type="AlphaFoldDB" id="A0A926I2H2"/>
<dbReference type="GO" id="GO:0043024">
    <property type="term" value="F:ribosomal small subunit binding"/>
    <property type="evidence" value="ECO:0007669"/>
    <property type="project" value="TreeGrafter"/>
</dbReference>
<keyword evidence="14" id="KW-1185">Reference proteome</keyword>
<evidence type="ECO:0000256" key="5">
    <source>
        <dbReference type="ARBA" id="ARBA00022884"/>
    </source>
</evidence>
<dbReference type="InterPro" id="IPR005225">
    <property type="entry name" value="Small_GTP-bd"/>
</dbReference>
<dbReference type="InterPro" id="IPR015946">
    <property type="entry name" value="KH_dom-like_a/b"/>
</dbReference>
<comment type="function">
    <text evidence="8">An essential GTPase that binds both GDP and GTP, with rapid nucleotide exchange. Plays a role in 16S rRNA processing and 30S ribosomal subunit biogenesis and possibly also in cell cycle regulation and energy metabolism.</text>
</comment>
<feature type="region of interest" description="G5" evidence="9">
    <location>
        <begin position="148"/>
        <end position="150"/>
    </location>
</feature>
<dbReference type="SUPFAM" id="SSF54814">
    <property type="entry name" value="Prokaryotic type KH domain (KH-domain type II)"/>
    <property type="match status" value="1"/>
</dbReference>
<evidence type="ECO:0000259" key="11">
    <source>
        <dbReference type="PROSITE" id="PS50823"/>
    </source>
</evidence>
<evidence type="ECO:0000256" key="1">
    <source>
        <dbReference type="ARBA" id="ARBA00007921"/>
    </source>
</evidence>
<keyword evidence="4 8" id="KW-0547">Nucleotide-binding</keyword>
<feature type="region of interest" description="G3" evidence="9">
    <location>
        <begin position="58"/>
        <end position="61"/>
    </location>
</feature>
<dbReference type="PROSITE" id="PS50823">
    <property type="entry name" value="KH_TYPE_2"/>
    <property type="match status" value="1"/>
</dbReference>
<feature type="binding site" evidence="8">
    <location>
        <begin position="58"/>
        <end position="62"/>
    </location>
    <ligand>
        <name>GTP</name>
        <dbReference type="ChEBI" id="CHEBI:37565"/>
    </ligand>
</feature>
<dbReference type="Gene3D" id="3.40.50.300">
    <property type="entry name" value="P-loop containing nucleotide triphosphate hydrolases"/>
    <property type="match status" value="1"/>
</dbReference>
<keyword evidence="8" id="KW-0963">Cytoplasm</keyword>
<dbReference type="Gene3D" id="3.30.300.20">
    <property type="match status" value="1"/>
</dbReference>
<dbReference type="PANTHER" id="PTHR42698:SF1">
    <property type="entry name" value="GTPASE ERA, MITOCHONDRIAL"/>
    <property type="match status" value="1"/>
</dbReference>
<dbReference type="SUPFAM" id="SSF52540">
    <property type="entry name" value="P-loop containing nucleoside triphosphate hydrolases"/>
    <property type="match status" value="1"/>
</dbReference>
<evidence type="ECO:0000256" key="3">
    <source>
        <dbReference type="ARBA" id="ARBA00022517"/>
    </source>
</evidence>
<dbReference type="InterPro" id="IPR009019">
    <property type="entry name" value="KH_sf_prok-type"/>
</dbReference>
<dbReference type="InterPro" id="IPR027417">
    <property type="entry name" value="P-loop_NTPase"/>
</dbReference>
<dbReference type="CDD" id="cd22534">
    <property type="entry name" value="KH-II_Era"/>
    <property type="match status" value="1"/>
</dbReference>
<dbReference type="Pfam" id="PF01926">
    <property type="entry name" value="MMR_HSR1"/>
    <property type="match status" value="1"/>
</dbReference>